<comment type="catalytic activity">
    <reaction evidence="3">
        <text>2 GTP = 3',3'-c-di-GMP + 2 diphosphate</text>
        <dbReference type="Rhea" id="RHEA:24898"/>
        <dbReference type="ChEBI" id="CHEBI:33019"/>
        <dbReference type="ChEBI" id="CHEBI:37565"/>
        <dbReference type="ChEBI" id="CHEBI:58805"/>
        <dbReference type="EC" id="2.7.7.65"/>
    </reaction>
</comment>
<keyword evidence="7" id="KW-1185">Reference proteome</keyword>
<dbReference type="GO" id="GO:0043709">
    <property type="term" value="P:cell adhesion involved in single-species biofilm formation"/>
    <property type="evidence" value="ECO:0007669"/>
    <property type="project" value="TreeGrafter"/>
</dbReference>
<dbReference type="PANTHER" id="PTHR45138:SF9">
    <property type="entry name" value="DIGUANYLATE CYCLASE DGCM-RELATED"/>
    <property type="match status" value="1"/>
</dbReference>
<name>A0A5C4RRC6_9GAMM</name>
<dbReference type="AlphaFoldDB" id="A0A5C4RRC6"/>
<organism evidence="6 7">
    <name type="scientific">Arenimonas terrae</name>
    <dbReference type="NCBI Taxonomy" id="2546226"/>
    <lineage>
        <taxon>Bacteria</taxon>
        <taxon>Pseudomonadati</taxon>
        <taxon>Pseudomonadota</taxon>
        <taxon>Gammaproteobacteria</taxon>
        <taxon>Lysobacterales</taxon>
        <taxon>Lysobacteraceae</taxon>
        <taxon>Arenimonas</taxon>
    </lineage>
</organism>
<reference evidence="6 7" key="1">
    <citation type="submission" date="2019-03" db="EMBL/GenBank/DDBJ databases">
        <title>Arenimonas daejeonensis sp. nov., isolated from compost.</title>
        <authorList>
            <person name="Jeon C.O."/>
        </authorList>
    </citation>
    <scope>NUCLEOTIDE SEQUENCE [LARGE SCALE GENOMIC DNA]</scope>
    <source>
        <strain evidence="6 7">R29</strain>
    </source>
</reference>
<feature type="transmembrane region" description="Helical" evidence="4">
    <location>
        <begin position="152"/>
        <end position="169"/>
    </location>
</feature>
<feature type="transmembrane region" description="Helical" evidence="4">
    <location>
        <begin position="102"/>
        <end position="121"/>
    </location>
</feature>
<dbReference type="PROSITE" id="PS50887">
    <property type="entry name" value="GGDEF"/>
    <property type="match status" value="1"/>
</dbReference>
<proteinExistence type="predicted"/>
<dbReference type="SMART" id="SM00267">
    <property type="entry name" value="GGDEF"/>
    <property type="match status" value="1"/>
</dbReference>
<dbReference type="FunFam" id="3.30.70.270:FF:000001">
    <property type="entry name" value="Diguanylate cyclase domain protein"/>
    <property type="match status" value="1"/>
</dbReference>
<evidence type="ECO:0000259" key="5">
    <source>
        <dbReference type="PROSITE" id="PS50887"/>
    </source>
</evidence>
<feature type="transmembrane region" description="Helical" evidence="4">
    <location>
        <begin position="128"/>
        <end position="146"/>
    </location>
</feature>
<dbReference type="RefSeq" id="WP_139448447.1">
    <property type="nucleotide sequence ID" value="NZ_SMDR01000002.1"/>
</dbReference>
<dbReference type="Pfam" id="PF00990">
    <property type="entry name" value="GGDEF"/>
    <property type="match status" value="1"/>
</dbReference>
<dbReference type="NCBIfam" id="TIGR00254">
    <property type="entry name" value="GGDEF"/>
    <property type="match status" value="1"/>
</dbReference>
<dbReference type="GO" id="GO:0005886">
    <property type="term" value="C:plasma membrane"/>
    <property type="evidence" value="ECO:0007669"/>
    <property type="project" value="TreeGrafter"/>
</dbReference>
<comment type="caution">
    <text evidence="6">The sequence shown here is derived from an EMBL/GenBank/DDBJ whole genome shotgun (WGS) entry which is preliminary data.</text>
</comment>
<evidence type="ECO:0000313" key="6">
    <source>
        <dbReference type="EMBL" id="TNJ33736.1"/>
    </source>
</evidence>
<keyword evidence="4" id="KW-0812">Transmembrane</keyword>
<dbReference type="Proteomes" id="UP000305760">
    <property type="component" value="Unassembled WGS sequence"/>
</dbReference>
<dbReference type="EC" id="2.7.7.65" evidence="2"/>
<feature type="transmembrane region" description="Helical" evidence="4">
    <location>
        <begin position="78"/>
        <end position="96"/>
    </location>
</feature>
<keyword evidence="4" id="KW-0472">Membrane</keyword>
<dbReference type="InterPro" id="IPR029787">
    <property type="entry name" value="Nucleotide_cyclase"/>
</dbReference>
<dbReference type="InterPro" id="IPR050469">
    <property type="entry name" value="Diguanylate_Cyclase"/>
</dbReference>
<evidence type="ECO:0000256" key="4">
    <source>
        <dbReference type="SAM" id="Phobius"/>
    </source>
</evidence>
<feature type="transmembrane region" description="Helical" evidence="4">
    <location>
        <begin position="40"/>
        <end position="58"/>
    </location>
</feature>
<evidence type="ECO:0000256" key="1">
    <source>
        <dbReference type="ARBA" id="ARBA00001946"/>
    </source>
</evidence>
<accession>A0A5C4RRC6</accession>
<dbReference type="OrthoDB" id="9803824at2"/>
<dbReference type="GO" id="GO:1902201">
    <property type="term" value="P:negative regulation of bacterial-type flagellum-dependent cell motility"/>
    <property type="evidence" value="ECO:0007669"/>
    <property type="project" value="TreeGrafter"/>
</dbReference>
<protein>
    <recommendedName>
        <fullName evidence="2">diguanylate cyclase</fullName>
        <ecNumber evidence="2">2.7.7.65</ecNumber>
    </recommendedName>
</protein>
<feature type="domain" description="GGDEF" evidence="5">
    <location>
        <begin position="228"/>
        <end position="363"/>
    </location>
</feature>
<dbReference type="EMBL" id="SMDR01000002">
    <property type="protein sequence ID" value="TNJ33736.1"/>
    <property type="molecule type" value="Genomic_DNA"/>
</dbReference>
<dbReference type="PANTHER" id="PTHR45138">
    <property type="entry name" value="REGULATORY COMPONENTS OF SENSORY TRANSDUCTION SYSTEM"/>
    <property type="match status" value="1"/>
</dbReference>
<dbReference type="GO" id="GO:0052621">
    <property type="term" value="F:diguanylate cyclase activity"/>
    <property type="evidence" value="ECO:0007669"/>
    <property type="project" value="UniProtKB-EC"/>
</dbReference>
<evidence type="ECO:0000256" key="2">
    <source>
        <dbReference type="ARBA" id="ARBA00012528"/>
    </source>
</evidence>
<evidence type="ECO:0000256" key="3">
    <source>
        <dbReference type="ARBA" id="ARBA00034247"/>
    </source>
</evidence>
<dbReference type="InterPro" id="IPR000160">
    <property type="entry name" value="GGDEF_dom"/>
</dbReference>
<sequence>MLQQRAEDLHERALIGGVFYLLSWLLVAGYGGGWERHPRLSAVLVLVFVVLGVSRVLLRGWARRHPEQAGLGMRRQWAMLLATATLWGGISGWVLLDPAFAGAHLLTMLATSALAMAFAQIFAVNRRIALVGTGVLFLPMLSIVVFTFGQPGVALVLLLNLAYLVAVIGRSHREYEGKLVLEQQLREQRDRFATLSRTDALTGLANRGHFQQGLDERVAAARADGSALSVAFLIADLDHFKSINDRYGHAAGDRCLREVAALLRACFEECDALVARLGGEEFGVLLAGGDAARIAAMAETFRARLEHAPIRLADGSHFEVTVSVGLAQFSPGTHRDSDALYAAADEALYRAKTSGRNRIEMAA</sequence>
<evidence type="ECO:0000313" key="7">
    <source>
        <dbReference type="Proteomes" id="UP000305760"/>
    </source>
</evidence>
<dbReference type="SUPFAM" id="SSF55073">
    <property type="entry name" value="Nucleotide cyclase"/>
    <property type="match status" value="1"/>
</dbReference>
<comment type="cofactor">
    <cofactor evidence="1">
        <name>Mg(2+)</name>
        <dbReference type="ChEBI" id="CHEBI:18420"/>
    </cofactor>
</comment>
<dbReference type="Gene3D" id="3.30.70.270">
    <property type="match status" value="1"/>
</dbReference>
<feature type="transmembrane region" description="Helical" evidence="4">
    <location>
        <begin position="12"/>
        <end position="34"/>
    </location>
</feature>
<dbReference type="InterPro" id="IPR043128">
    <property type="entry name" value="Rev_trsase/Diguanyl_cyclase"/>
</dbReference>
<gene>
    <name evidence="6" type="ORF">E1B00_10385</name>
</gene>
<dbReference type="CDD" id="cd01949">
    <property type="entry name" value="GGDEF"/>
    <property type="match status" value="1"/>
</dbReference>
<keyword evidence="4" id="KW-1133">Transmembrane helix</keyword>